<organism evidence="1 2">
    <name type="scientific">Micromonospora polyrhachis</name>
    <dbReference type="NCBI Taxonomy" id="1282883"/>
    <lineage>
        <taxon>Bacteria</taxon>
        <taxon>Bacillati</taxon>
        <taxon>Actinomycetota</taxon>
        <taxon>Actinomycetes</taxon>
        <taxon>Micromonosporales</taxon>
        <taxon>Micromonosporaceae</taxon>
        <taxon>Micromonospora</taxon>
    </lineage>
</organism>
<comment type="caution">
    <text evidence="1">The sequence shown here is derived from an EMBL/GenBank/DDBJ whole genome shotgun (WGS) entry which is preliminary data.</text>
</comment>
<name>A0A7W7SUS5_9ACTN</name>
<proteinExistence type="predicted"/>
<keyword evidence="2" id="KW-1185">Reference proteome</keyword>
<dbReference type="AlphaFoldDB" id="A0A7W7SUS5"/>
<dbReference type="RefSeq" id="WP_221449172.1">
    <property type="nucleotide sequence ID" value="NZ_JACHJW010000001.1"/>
</dbReference>
<gene>
    <name evidence="1" type="ORF">FHR38_005001</name>
</gene>
<evidence type="ECO:0008006" key="3">
    <source>
        <dbReference type="Google" id="ProtNLM"/>
    </source>
</evidence>
<evidence type="ECO:0000313" key="2">
    <source>
        <dbReference type="Proteomes" id="UP000578819"/>
    </source>
</evidence>
<evidence type="ECO:0000313" key="1">
    <source>
        <dbReference type="EMBL" id="MBB4961268.1"/>
    </source>
</evidence>
<protein>
    <recommendedName>
        <fullName evidence="3">CdiI immunity protein domain-containing protein</fullName>
    </recommendedName>
</protein>
<accession>A0A7W7SUS5</accession>
<dbReference type="EMBL" id="JACHJW010000001">
    <property type="protein sequence ID" value="MBB4961268.1"/>
    <property type="molecule type" value="Genomic_DNA"/>
</dbReference>
<reference evidence="1 2" key="1">
    <citation type="submission" date="2020-08" db="EMBL/GenBank/DDBJ databases">
        <title>Sequencing the genomes of 1000 actinobacteria strains.</title>
        <authorList>
            <person name="Klenk H.-P."/>
        </authorList>
    </citation>
    <scope>NUCLEOTIDE SEQUENCE [LARGE SCALE GENOMIC DNA]</scope>
    <source>
        <strain evidence="1 2">DSM 45886</strain>
    </source>
</reference>
<sequence length="120" mass="13669">MISTGCWVDQRIEADRLYADLADLLRQQPKVTDGLVDEKDLYDAVLLAEDPRAKLSPSLLDEVLDPWLAAEDVPDAIDDLDVDWEDFQKDYPWVGGTGEEWLTRLSRALTHMLDTADEQH</sequence>
<dbReference type="Proteomes" id="UP000578819">
    <property type="component" value="Unassembled WGS sequence"/>
</dbReference>